<evidence type="ECO:0000313" key="2">
    <source>
        <dbReference type="Proteomes" id="UP001174691"/>
    </source>
</evidence>
<dbReference type="EMBL" id="JANBVN010000021">
    <property type="protein sequence ID" value="KAJ9161541.1"/>
    <property type="molecule type" value="Genomic_DNA"/>
</dbReference>
<organism evidence="1 2">
    <name type="scientific">Coniochaeta hoffmannii</name>
    <dbReference type="NCBI Taxonomy" id="91930"/>
    <lineage>
        <taxon>Eukaryota</taxon>
        <taxon>Fungi</taxon>
        <taxon>Dikarya</taxon>
        <taxon>Ascomycota</taxon>
        <taxon>Pezizomycotina</taxon>
        <taxon>Sordariomycetes</taxon>
        <taxon>Sordariomycetidae</taxon>
        <taxon>Coniochaetales</taxon>
        <taxon>Coniochaetaceae</taxon>
        <taxon>Coniochaeta</taxon>
    </lineage>
</organism>
<evidence type="ECO:0000313" key="1">
    <source>
        <dbReference type="EMBL" id="KAJ9161541.1"/>
    </source>
</evidence>
<dbReference type="Proteomes" id="UP001174691">
    <property type="component" value="Unassembled WGS sequence"/>
</dbReference>
<name>A0AA38W2L6_9PEZI</name>
<reference evidence="1" key="1">
    <citation type="submission" date="2022-07" db="EMBL/GenBank/DDBJ databases">
        <title>Fungi with potential for degradation of polypropylene.</title>
        <authorList>
            <person name="Gostincar C."/>
        </authorList>
    </citation>
    <scope>NUCLEOTIDE SEQUENCE</scope>
    <source>
        <strain evidence="1">EXF-13287</strain>
    </source>
</reference>
<keyword evidence="2" id="KW-1185">Reference proteome</keyword>
<gene>
    <name evidence="1" type="ORF">NKR19_g2142</name>
</gene>
<dbReference type="AlphaFoldDB" id="A0AA38W2L6"/>
<protein>
    <submittedName>
        <fullName evidence="1">Uncharacterized protein</fullName>
    </submittedName>
</protein>
<comment type="caution">
    <text evidence="1">The sequence shown here is derived from an EMBL/GenBank/DDBJ whole genome shotgun (WGS) entry which is preliminary data.</text>
</comment>
<accession>A0AA38W2L6</accession>
<sequence length="144" mass="15870">MATNGDHTNGPVREFRREEGDLVFADIQFYDPPSTVRAGHLLRPSMILRATSRPDHYALVAWSSATAYLYLTDDPQMRVQGQWPATARPVITPNPNVDRHFSNETITVEYVFDRTQTSSSEAGSGLAVQTSPVGLTSAVIFSLS</sequence>
<proteinExistence type="predicted"/>